<name>A0A1S6QI61_9LACO</name>
<accession>A0A1S6QI61</accession>
<organism evidence="1 2">
    <name type="scientific">Lentilactobacillus curieae</name>
    <dbReference type="NCBI Taxonomy" id="1138822"/>
    <lineage>
        <taxon>Bacteria</taxon>
        <taxon>Bacillati</taxon>
        <taxon>Bacillota</taxon>
        <taxon>Bacilli</taxon>
        <taxon>Lactobacillales</taxon>
        <taxon>Lactobacillaceae</taxon>
        <taxon>Lentilactobacillus</taxon>
    </lineage>
</organism>
<protein>
    <submittedName>
        <fullName evidence="1">Uncharacterized protein</fullName>
    </submittedName>
</protein>
<proteinExistence type="predicted"/>
<reference evidence="1 2" key="1">
    <citation type="journal article" date="2015" name="Genome Announc.">
        <title>Genome Sequence of Lactobacillus curieae CCTCC M 2011381T, a Novel Producer of Gamma-aminobutyric Acid.</title>
        <authorList>
            <person name="Wang Y."/>
            <person name="Wang Y."/>
            <person name="Lang C."/>
            <person name="Wei D."/>
            <person name="Xu P."/>
            <person name="Xie J."/>
        </authorList>
    </citation>
    <scope>NUCLEOTIDE SEQUENCE [LARGE SCALE GENOMIC DNA]</scope>
    <source>
        <strain evidence="1 2">CCTCC M 2011381</strain>
    </source>
</reference>
<sequence length="159" mass="17573">MDAEVSTFIENVKAGNVLANHTSMKLAELQKIDAKAIKPIIDYMVSHLKEGNQEVVSEIKVADDDTAVFRLESNLINLPLDEIDRINKMISDQESLPVNVYLVVVSEFVNQSGLRIDEVTSADDFIADPDSFSATITDWISEKATAIAENKASEDESKK</sequence>
<gene>
    <name evidence="1" type="ORF">PL11_004825</name>
</gene>
<dbReference type="AlphaFoldDB" id="A0A1S6QI61"/>
<keyword evidence="2" id="KW-1185">Reference proteome</keyword>
<dbReference type="KEGG" id="lcu:PL11_004825"/>
<dbReference type="OrthoDB" id="2148857at2"/>
<evidence type="ECO:0000313" key="1">
    <source>
        <dbReference type="EMBL" id="AQW21296.1"/>
    </source>
</evidence>
<evidence type="ECO:0000313" key="2">
    <source>
        <dbReference type="Proteomes" id="UP000030361"/>
    </source>
</evidence>
<dbReference type="EMBL" id="CP018906">
    <property type="protein sequence ID" value="AQW21296.1"/>
    <property type="molecule type" value="Genomic_DNA"/>
</dbReference>
<dbReference type="RefSeq" id="WP_052127814.1">
    <property type="nucleotide sequence ID" value="NZ_CP018906.1"/>
</dbReference>
<dbReference type="Proteomes" id="UP000030361">
    <property type="component" value="Chromosome"/>
</dbReference>